<dbReference type="PIRSF" id="PIRSF001434">
    <property type="entry name" value="CGS"/>
    <property type="match status" value="1"/>
</dbReference>
<proteinExistence type="inferred from homology"/>
<evidence type="ECO:0000256" key="2">
    <source>
        <dbReference type="ARBA" id="ARBA00022898"/>
    </source>
</evidence>
<evidence type="ECO:0000256" key="5">
    <source>
        <dbReference type="ARBA" id="ARBA00093261"/>
    </source>
</evidence>
<dbReference type="EC" id="2.5.1.160" evidence="6"/>
<dbReference type="InterPro" id="IPR000277">
    <property type="entry name" value="Cys/Met-Metab_PyrdxlP-dep_enz"/>
</dbReference>
<dbReference type="AlphaFoldDB" id="A0A7S1ZIH0"/>
<evidence type="ECO:0000256" key="6">
    <source>
        <dbReference type="ARBA" id="ARBA00093596"/>
    </source>
</evidence>
<comment type="cofactor">
    <cofactor evidence="1 8">
        <name>pyridoxal 5'-phosphate</name>
        <dbReference type="ChEBI" id="CHEBI:597326"/>
    </cofactor>
</comment>
<name>A0A7S1ZIH0_TRICV</name>
<gene>
    <name evidence="9" type="ORF">OSIN01602_LOCUS10302</name>
</gene>
<protein>
    <recommendedName>
        <fullName evidence="6">plant cystathionine gamma-synthase</fullName>
        <ecNumber evidence="6">2.5.1.160</ecNumber>
    </recommendedName>
</protein>
<keyword evidence="2 7" id="KW-0663">Pyridoxal phosphate</keyword>
<dbReference type="GO" id="GO:0009086">
    <property type="term" value="P:methionine biosynthetic process"/>
    <property type="evidence" value="ECO:0007669"/>
    <property type="project" value="UniProtKB-ARBA"/>
</dbReference>
<dbReference type="Gene3D" id="3.90.1150.10">
    <property type="entry name" value="Aspartate Aminotransferase, domain 1"/>
    <property type="match status" value="1"/>
</dbReference>
<dbReference type="FunFam" id="3.40.640.10:FF:000046">
    <property type="entry name" value="Cystathionine gamma-lyase"/>
    <property type="match status" value="1"/>
</dbReference>
<dbReference type="InterPro" id="IPR015421">
    <property type="entry name" value="PyrdxlP-dep_Trfase_major"/>
</dbReference>
<dbReference type="PANTHER" id="PTHR11808:SF80">
    <property type="entry name" value="CYSTATHIONINE GAMMA-LYASE"/>
    <property type="match status" value="1"/>
</dbReference>
<organism evidence="9">
    <name type="scientific">Trieres chinensis</name>
    <name type="common">Marine centric diatom</name>
    <name type="synonym">Odontella sinensis</name>
    <dbReference type="NCBI Taxonomy" id="1514140"/>
    <lineage>
        <taxon>Eukaryota</taxon>
        <taxon>Sar</taxon>
        <taxon>Stramenopiles</taxon>
        <taxon>Ochrophyta</taxon>
        <taxon>Bacillariophyta</taxon>
        <taxon>Mediophyceae</taxon>
        <taxon>Biddulphiophycidae</taxon>
        <taxon>Eupodiscales</taxon>
        <taxon>Parodontellaceae</taxon>
        <taxon>Trieres</taxon>
    </lineage>
</organism>
<dbReference type="InterPro" id="IPR015422">
    <property type="entry name" value="PyrdxlP-dep_Trfase_small"/>
</dbReference>
<sequence length="421" mass="45625">MAMLARSFASRLPKAASARLASRALSSGQKEWVPDVSVDTQLVHGGINPCEKTGAILTPVYMSTTFVQESVDKYLEKGFSYSRTNNPTVSELEAKVALIEGGYGSICVSTGMSATASCINGFMNAGDHCVMTNCSYGGTNRIAREQFMPLGMEFSFVDFTDLDAVKAAIKPNTKLIFSESPTNPTLNLADLGAISEIAKEAGVLHVCDSTFATPYICKPLDHGADLTIQSLTKYYDGHNIGVGGALISSTQELWERTKLIQNMHGNILSPMTAFMMLQSMKTMGLRVTRQSESAMKICTFLESHPNVEKCVYPGLASHPQKELADRQHMNGLHGGMAWFDVVGGDTAAIKLMDNIKRPWTLCENLGATESIITACAVMTHANMLREDRLKAGISDGFIRISVGIEDPDDLIRSLDEALNSL</sequence>
<reference evidence="9" key="1">
    <citation type="submission" date="2021-01" db="EMBL/GenBank/DDBJ databases">
        <authorList>
            <person name="Corre E."/>
            <person name="Pelletier E."/>
            <person name="Niang G."/>
            <person name="Scheremetjew M."/>
            <person name="Finn R."/>
            <person name="Kale V."/>
            <person name="Holt S."/>
            <person name="Cochrane G."/>
            <person name="Meng A."/>
            <person name="Brown T."/>
            <person name="Cohen L."/>
        </authorList>
    </citation>
    <scope>NUCLEOTIDE SEQUENCE</scope>
    <source>
        <strain evidence="9">Grunow 1884</strain>
    </source>
</reference>
<comment type="catalytic activity">
    <reaction evidence="4">
        <text>O-succinyl-L-homoserine + L-cysteine = L,L-cystathionine + succinate + H(+)</text>
        <dbReference type="Rhea" id="RHEA:20397"/>
        <dbReference type="ChEBI" id="CHEBI:15378"/>
        <dbReference type="ChEBI" id="CHEBI:30031"/>
        <dbReference type="ChEBI" id="CHEBI:35235"/>
        <dbReference type="ChEBI" id="CHEBI:57661"/>
        <dbReference type="ChEBI" id="CHEBI:58161"/>
    </reaction>
</comment>
<comment type="pathway">
    <text evidence="3">Amino-acid biosynthesis; L-methionine biosynthesis via de novo pathway; L-cystathionine from O-succinyl-L-homoserine: step 1/1.</text>
</comment>
<evidence type="ECO:0000256" key="7">
    <source>
        <dbReference type="PIRSR" id="PIRSR001434-2"/>
    </source>
</evidence>
<dbReference type="EMBL" id="HBGO01017999">
    <property type="protein sequence ID" value="CAD9339750.1"/>
    <property type="molecule type" value="Transcribed_RNA"/>
</dbReference>
<comment type="catalytic activity">
    <reaction evidence="5">
        <text>O-phospho-L-homoserine + L-cysteine = L,L-cystathionine + phosphate</text>
        <dbReference type="Rhea" id="RHEA:80891"/>
        <dbReference type="ChEBI" id="CHEBI:35235"/>
        <dbReference type="ChEBI" id="CHEBI:43474"/>
        <dbReference type="ChEBI" id="CHEBI:57590"/>
        <dbReference type="ChEBI" id="CHEBI:58161"/>
        <dbReference type="EC" id="2.5.1.160"/>
    </reaction>
</comment>
<dbReference type="SUPFAM" id="SSF53383">
    <property type="entry name" value="PLP-dependent transferases"/>
    <property type="match status" value="1"/>
</dbReference>
<evidence type="ECO:0000256" key="4">
    <source>
        <dbReference type="ARBA" id="ARBA00093222"/>
    </source>
</evidence>
<feature type="modified residue" description="N6-(pyridoxal phosphate)lysine" evidence="7">
    <location>
        <position position="233"/>
    </location>
</feature>
<dbReference type="Gene3D" id="3.40.640.10">
    <property type="entry name" value="Type I PLP-dependent aspartate aminotransferase-like (Major domain)"/>
    <property type="match status" value="1"/>
</dbReference>
<evidence type="ECO:0000256" key="1">
    <source>
        <dbReference type="ARBA" id="ARBA00001933"/>
    </source>
</evidence>
<evidence type="ECO:0000256" key="8">
    <source>
        <dbReference type="RuleBase" id="RU362118"/>
    </source>
</evidence>
<dbReference type="GO" id="GO:0016846">
    <property type="term" value="F:carbon-sulfur lyase activity"/>
    <property type="evidence" value="ECO:0007669"/>
    <property type="project" value="TreeGrafter"/>
</dbReference>
<dbReference type="GO" id="GO:0019346">
    <property type="term" value="P:transsulfuration"/>
    <property type="evidence" value="ECO:0007669"/>
    <property type="project" value="InterPro"/>
</dbReference>
<accession>A0A7S1ZIH0</accession>
<dbReference type="GO" id="GO:0005737">
    <property type="term" value="C:cytoplasm"/>
    <property type="evidence" value="ECO:0007669"/>
    <property type="project" value="TreeGrafter"/>
</dbReference>
<dbReference type="FunFam" id="3.90.1150.10:FF:000033">
    <property type="entry name" value="Cystathionine gamma-synthase"/>
    <property type="match status" value="1"/>
</dbReference>
<comment type="similarity">
    <text evidence="8">Belongs to the trans-sulfuration enzymes family.</text>
</comment>
<dbReference type="GO" id="GO:0030170">
    <property type="term" value="F:pyridoxal phosphate binding"/>
    <property type="evidence" value="ECO:0007669"/>
    <property type="project" value="InterPro"/>
</dbReference>
<evidence type="ECO:0000256" key="3">
    <source>
        <dbReference type="ARBA" id="ARBA00060510"/>
    </source>
</evidence>
<dbReference type="CDD" id="cd00614">
    <property type="entry name" value="CGS_like"/>
    <property type="match status" value="1"/>
</dbReference>
<dbReference type="Pfam" id="PF01053">
    <property type="entry name" value="Cys_Met_Meta_PP"/>
    <property type="match status" value="1"/>
</dbReference>
<evidence type="ECO:0000313" key="9">
    <source>
        <dbReference type="EMBL" id="CAD9339750.1"/>
    </source>
</evidence>
<dbReference type="InterPro" id="IPR015424">
    <property type="entry name" value="PyrdxlP-dep_Trfase"/>
</dbReference>
<dbReference type="PANTHER" id="PTHR11808">
    <property type="entry name" value="TRANS-SULFURATION ENZYME FAMILY MEMBER"/>
    <property type="match status" value="1"/>
</dbReference>